<dbReference type="AlphaFoldDB" id="A0A1Y2L4K7"/>
<keyword evidence="1" id="KW-1133">Transmembrane helix</keyword>
<dbReference type="STRING" id="1293891.TMES_03350"/>
<dbReference type="RefSeq" id="WP_085579349.1">
    <property type="nucleotide sequence ID" value="NZ_JFKA01000001.1"/>
</dbReference>
<sequence length="157" mass="17101">MKINDALFGIVFVLVASAILITVQSFPTLPDQPYGPATFPTIIATIMILGGIALCVSGYRERAHQPLIRLAAVMKTRDGLVRMACVPVFMILYILLSKPVGFPIVVPVLLAGFLVITTRKLLKSVIIAAVTTALLWLFFVDFLMVSLPLGILTKVIY</sequence>
<evidence type="ECO:0000259" key="2">
    <source>
        <dbReference type="Pfam" id="PF07331"/>
    </source>
</evidence>
<reference evidence="3 4" key="1">
    <citation type="submission" date="2014-03" db="EMBL/GenBank/DDBJ databases">
        <title>The draft genome sequence of Thalassospira mesophila JCM 18969.</title>
        <authorList>
            <person name="Lai Q."/>
            <person name="Shao Z."/>
        </authorList>
    </citation>
    <scope>NUCLEOTIDE SEQUENCE [LARGE SCALE GENOMIC DNA]</scope>
    <source>
        <strain evidence="3 4">JCM 18969</strain>
    </source>
</reference>
<feature type="domain" description="DUF1468" evidence="2">
    <location>
        <begin position="7"/>
        <end position="148"/>
    </location>
</feature>
<evidence type="ECO:0000256" key="1">
    <source>
        <dbReference type="SAM" id="Phobius"/>
    </source>
</evidence>
<dbReference type="Pfam" id="PF07331">
    <property type="entry name" value="TctB"/>
    <property type="match status" value="1"/>
</dbReference>
<comment type="caution">
    <text evidence="3">The sequence shown here is derived from an EMBL/GenBank/DDBJ whole genome shotgun (WGS) entry which is preliminary data.</text>
</comment>
<dbReference type="EMBL" id="JFKA01000001">
    <property type="protein sequence ID" value="OSQ40742.1"/>
    <property type="molecule type" value="Genomic_DNA"/>
</dbReference>
<feature type="transmembrane region" description="Helical" evidence="1">
    <location>
        <begin position="7"/>
        <end position="26"/>
    </location>
</feature>
<accession>A0A1Y2L4K7</accession>
<name>A0A1Y2L4K7_9PROT</name>
<organism evidence="3 4">
    <name type="scientific">Thalassospira mesophila</name>
    <dbReference type="NCBI Taxonomy" id="1293891"/>
    <lineage>
        <taxon>Bacteria</taxon>
        <taxon>Pseudomonadati</taxon>
        <taxon>Pseudomonadota</taxon>
        <taxon>Alphaproteobacteria</taxon>
        <taxon>Rhodospirillales</taxon>
        <taxon>Thalassospiraceae</taxon>
        <taxon>Thalassospira</taxon>
    </lineage>
</organism>
<keyword evidence="1" id="KW-0472">Membrane</keyword>
<gene>
    <name evidence="3" type="ORF">TMES_03350</name>
</gene>
<dbReference type="InterPro" id="IPR009936">
    <property type="entry name" value="DUF1468"/>
</dbReference>
<evidence type="ECO:0000313" key="4">
    <source>
        <dbReference type="Proteomes" id="UP000193391"/>
    </source>
</evidence>
<feature type="transmembrane region" description="Helical" evidence="1">
    <location>
        <begin position="125"/>
        <end position="151"/>
    </location>
</feature>
<feature type="transmembrane region" description="Helical" evidence="1">
    <location>
        <begin position="38"/>
        <end position="59"/>
    </location>
</feature>
<evidence type="ECO:0000313" key="3">
    <source>
        <dbReference type="EMBL" id="OSQ40742.1"/>
    </source>
</evidence>
<keyword evidence="4" id="KW-1185">Reference proteome</keyword>
<feature type="transmembrane region" description="Helical" evidence="1">
    <location>
        <begin position="102"/>
        <end position="118"/>
    </location>
</feature>
<dbReference type="Proteomes" id="UP000193391">
    <property type="component" value="Unassembled WGS sequence"/>
</dbReference>
<proteinExistence type="predicted"/>
<dbReference type="OrthoDB" id="6174504at2"/>
<protein>
    <recommendedName>
        <fullName evidence="2">DUF1468 domain-containing protein</fullName>
    </recommendedName>
</protein>
<feature type="transmembrane region" description="Helical" evidence="1">
    <location>
        <begin position="79"/>
        <end position="96"/>
    </location>
</feature>
<keyword evidence="1" id="KW-0812">Transmembrane</keyword>